<keyword evidence="3 5" id="KW-1133">Transmembrane helix</keyword>
<reference evidence="6" key="1">
    <citation type="submission" date="2023-08" db="EMBL/GenBank/DDBJ databases">
        <title>A de novo genome assembly of Solanum verrucosum Schlechtendal, a Mexican diploid species geographically isolated from the other diploid A-genome species in potato relatives.</title>
        <authorList>
            <person name="Hosaka K."/>
        </authorList>
    </citation>
    <scope>NUCLEOTIDE SEQUENCE</scope>
    <source>
        <tissue evidence="6">Young leaves</tissue>
    </source>
</reference>
<feature type="transmembrane region" description="Helical" evidence="5">
    <location>
        <begin position="178"/>
        <end position="198"/>
    </location>
</feature>
<feature type="transmembrane region" description="Helical" evidence="5">
    <location>
        <begin position="44"/>
        <end position="63"/>
    </location>
</feature>
<keyword evidence="7" id="KW-1185">Reference proteome</keyword>
<evidence type="ECO:0000256" key="4">
    <source>
        <dbReference type="ARBA" id="ARBA00023136"/>
    </source>
</evidence>
<evidence type="ECO:0000313" key="6">
    <source>
        <dbReference type="EMBL" id="WMV38814.1"/>
    </source>
</evidence>
<comment type="caution">
    <text evidence="5">Lacks conserved residue(s) required for the propagation of feature annotation.</text>
</comment>
<organism evidence="6 7">
    <name type="scientific">Solanum verrucosum</name>
    <dbReference type="NCBI Taxonomy" id="315347"/>
    <lineage>
        <taxon>Eukaryota</taxon>
        <taxon>Viridiplantae</taxon>
        <taxon>Streptophyta</taxon>
        <taxon>Embryophyta</taxon>
        <taxon>Tracheophyta</taxon>
        <taxon>Spermatophyta</taxon>
        <taxon>Magnoliopsida</taxon>
        <taxon>eudicotyledons</taxon>
        <taxon>Gunneridae</taxon>
        <taxon>Pentapetalae</taxon>
        <taxon>asterids</taxon>
        <taxon>lamiids</taxon>
        <taxon>Solanales</taxon>
        <taxon>Solanaceae</taxon>
        <taxon>Solanoideae</taxon>
        <taxon>Solaneae</taxon>
        <taxon>Solanum</taxon>
    </lineage>
</organism>
<dbReference type="InterPro" id="IPR006214">
    <property type="entry name" value="Bax_inhibitor_1-related"/>
</dbReference>
<comment type="similarity">
    <text evidence="5">Belongs to the BI1 family.</text>
</comment>
<name>A0AAF0U411_SOLVR</name>
<keyword evidence="2 5" id="KW-0812">Transmembrane</keyword>
<sequence>MNFSGMKLRAINGVKSYFNRTWNFDDMMNIDEIPHEVHTRLKKVYLTLFCAMLSSAFGSYLQWISIARGKFTVLSCVASLIWIYFTPPGRLKTRVLLLMLAAYSFGASISAYINYLYKIEQCYVLKLLLGDTMVSGNFLYRATRTRERMKIYYSCLPYCFVLMISGIASILLDSKSTAFWVINIHTQQMLFMAFLVIYSQEILFNANLGDIDFINCTFTAFFHLPGIVIHAAARLYLQHAEIEQHN</sequence>
<feature type="transmembrane region" description="Helical" evidence="5">
    <location>
        <begin position="152"/>
        <end position="172"/>
    </location>
</feature>
<dbReference type="AlphaFoldDB" id="A0AAF0U411"/>
<keyword evidence="4 5" id="KW-0472">Membrane</keyword>
<dbReference type="PANTHER" id="PTHR23291:SF124">
    <property type="entry name" value="BAX INHIBITOR"/>
    <property type="match status" value="1"/>
</dbReference>
<dbReference type="EMBL" id="CP133618">
    <property type="protein sequence ID" value="WMV38814.1"/>
    <property type="molecule type" value="Genomic_DNA"/>
</dbReference>
<accession>A0AAF0U411</accession>
<dbReference type="PANTHER" id="PTHR23291">
    <property type="entry name" value="BAX INHIBITOR-RELATED"/>
    <property type="match status" value="1"/>
</dbReference>
<evidence type="ECO:0000313" key="7">
    <source>
        <dbReference type="Proteomes" id="UP001234989"/>
    </source>
</evidence>
<evidence type="ECO:0000256" key="2">
    <source>
        <dbReference type="ARBA" id="ARBA00022692"/>
    </source>
</evidence>
<protein>
    <submittedName>
        <fullName evidence="6">Uncharacterized protein</fullName>
    </submittedName>
</protein>
<dbReference type="GO" id="GO:0016020">
    <property type="term" value="C:membrane"/>
    <property type="evidence" value="ECO:0007669"/>
    <property type="project" value="UniProtKB-SubCell"/>
</dbReference>
<dbReference type="Proteomes" id="UP001234989">
    <property type="component" value="Chromosome 7"/>
</dbReference>
<feature type="transmembrane region" description="Helical" evidence="5">
    <location>
        <begin position="97"/>
        <end position="117"/>
    </location>
</feature>
<proteinExistence type="inferred from homology"/>
<comment type="subcellular location">
    <subcellularLocation>
        <location evidence="1">Membrane</location>
        <topology evidence="1">Multi-pass membrane protein</topology>
    </subcellularLocation>
</comment>
<evidence type="ECO:0000256" key="1">
    <source>
        <dbReference type="ARBA" id="ARBA00004141"/>
    </source>
</evidence>
<evidence type="ECO:0000256" key="3">
    <source>
        <dbReference type="ARBA" id="ARBA00022989"/>
    </source>
</evidence>
<evidence type="ECO:0000256" key="5">
    <source>
        <dbReference type="RuleBase" id="RU004379"/>
    </source>
</evidence>
<gene>
    <name evidence="6" type="ORF">MTR67_032199</name>
</gene>